<accession>A0AAJ0HT79</accession>
<feature type="signal peptide" evidence="2">
    <location>
        <begin position="1"/>
        <end position="23"/>
    </location>
</feature>
<protein>
    <submittedName>
        <fullName evidence="3">Uncharacterized protein</fullName>
    </submittedName>
</protein>
<keyword evidence="2" id="KW-0732">Signal</keyword>
<comment type="caution">
    <text evidence="3">The sequence shown here is derived from an EMBL/GenBank/DDBJ whole genome shotgun (WGS) entry which is preliminary data.</text>
</comment>
<evidence type="ECO:0000256" key="1">
    <source>
        <dbReference type="SAM" id="MobiDB-lite"/>
    </source>
</evidence>
<dbReference type="AlphaFoldDB" id="A0AAJ0HT79"/>
<reference evidence="3" key="2">
    <citation type="submission" date="2023-06" db="EMBL/GenBank/DDBJ databases">
        <authorList>
            <consortium name="Lawrence Berkeley National Laboratory"/>
            <person name="Haridas S."/>
            <person name="Hensen N."/>
            <person name="Bonometti L."/>
            <person name="Westerberg I."/>
            <person name="Brannstrom I.O."/>
            <person name="Guillou S."/>
            <person name="Cros-Aarteil S."/>
            <person name="Calhoun S."/>
            <person name="Kuo A."/>
            <person name="Mondo S."/>
            <person name="Pangilinan J."/>
            <person name="Riley R."/>
            <person name="Labutti K."/>
            <person name="Andreopoulos B."/>
            <person name="Lipzen A."/>
            <person name="Chen C."/>
            <person name="Yanf M."/>
            <person name="Daum C."/>
            <person name="Ng V."/>
            <person name="Clum A."/>
            <person name="Steindorff A."/>
            <person name="Ohm R."/>
            <person name="Martin F."/>
            <person name="Silar P."/>
            <person name="Natvig D."/>
            <person name="Lalanne C."/>
            <person name="Gautier V."/>
            <person name="Ament-Velasquez S.L."/>
            <person name="Kruys A."/>
            <person name="Hutchinson M.I."/>
            <person name="Powell A.J."/>
            <person name="Barry K."/>
            <person name="Miller A.N."/>
            <person name="Grigoriev I.V."/>
            <person name="Debuchy R."/>
            <person name="Gladieux P."/>
            <person name="Thoren M.H."/>
            <person name="Johannesson H."/>
        </authorList>
    </citation>
    <scope>NUCLEOTIDE SEQUENCE</scope>
    <source>
        <strain evidence="3">CBS 955.72</strain>
    </source>
</reference>
<gene>
    <name evidence="3" type="ORF">B0T25DRAFT_515960</name>
</gene>
<evidence type="ECO:0000256" key="2">
    <source>
        <dbReference type="SAM" id="SignalP"/>
    </source>
</evidence>
<evidence type="ECO:0000313" key="4">
    <source>
        <dbReference type="Proteomes" id="UP001275084"/>
    </source>
</evidence>
<feature type="region of interest" description="Disordered" evidence="1">
    <location>
        <begin position="94"/>
        <end position="122"/>
    </location>
</feature>
<dbReference type="Proteomes" id="UP001275084">
    <property type="component" value="Unassembled WGS sequence"/>
</dbReference>
<reference evidence="3" key="1">
    <citation type="journal article" date="2023" name="Mol. Phylogenet. Evol.">
        <title>Genome-scale phylogeny and comparative genomics of the fungal order Sordariales.</title>
        <authorList>
            <person name="Hensen N."/>
            <person name="Bonometti L."/>
            <person name="Westerberg I."/>
            <person name="Brannstrom I.O."/>
            <person name="Guillou S."/>
            <person name="Cros-Aarteil S."/>
            <person name="Calhoun S."/>
            <person name="Haridas S."/>
            <person name="Kuo A."/>
            <person name="Mondo S."/>
            <person name="Pangilinan J."/>
            <person name="Riley R."/>
            <person name="LaButti K."/>
            <person name="Andreopoulos B."/>
            <person name="Lipzen A."/>
            <person name="Chen C."/>
            <person name="Yan M."/>
            <person name="Daum C."/>
            <person name="Ng V."/>
            <person name="Clum A."/>
            <person name="Steindorff A."/>
            <person name="Ohm R.A."/>
            <person name="Martin F."/>
            <person name="Silar P."/>
            <person name="Natvig D.O."/>
            <person name="Lalanne C."/>
            <person name="Gautier V."/>
            <person name="Ament-Velasquez S.L."/>
            <person name="Kruys A."/>
            <person name="Hutchinson M.I."/>
            <person name="Powell A.J."/>
            <person name="Barry K."/>
            <person name="Miller A.N."/>
            <person name="Grigoriev I.V."/>
            <person name="Debuchy R."/>
            <person name="Gladieux P."/>
            <person name="Hiltunen Thoren M."/>
            <person name="Johannesson H."/>
        </authorList>
    </citation>
    <scope>NUCLEOTIDE SEQUENCE</scope>
    <source>
        <strain evidence="3">CBS 955.72</strain>
    </source>
</reference>
<feature type="chain" id="PRO_5042599540" evidence="2">
    <location>
        <begin position="24"/>
        <end position="153"/>
    </location>
</feature>
<name>A0AAJ0HT79_9PEZI</name>
<dbReference type="EMBL" id="JAUIQD010000002">
    <property type="protein sequence ID" value="KAK3360733.1"/>
    <property type="molecule type" value="Genomic_DNA"/>
</dbReference>
<evidence type="ECO:0000313" key="3">
    <source>
        <dbReference type="EMBL" id="KAK3360733.1"/>
    </source>
</evidence>
<sequence>MAKICSLSTILIAMALNLMVASSASHLEARQIEPLAAAIASPGDAPDSVKFSNSTRSLLPGIGAVLNGYFGSELNEVHQLREGICEPLLSSSGEWSYKKDTSKRGEQHLGSHSRSTKAARPSATARGAGCFFQTDAQSIASKRRTGALCWFER</sequence>
<feature type="compositionally biased region" description="Basic and acidic residues" evidence="1">
    <location>
        <begin position="96"/>
        <end position="109"/>
    </location>
</feature>
<organism evidence="3 4">
    <name type="scientific">Lasiosphaeria hispida</name>
    <dbReference type="NCBI Taxonomy" id="260671"/>
    <lineage>
        <taxon>Eukaryota</taxon>
        <taxon>Fungi</taxon>
        <taxon>Dikarya</taxon>
        <taxon>Ascomycota</taxon>
        <taxon>Pezizomycotina</taxon>
        <taxon>Sordariomycetes</taxon>
        <taxon>Sordariomycetidae</taxon>
        <taxon>Sordariales</taxon>
        <taxon>Lasiosphaeriaceae</taxon>
        <taxon>Lasiosphaeria</taxon>
    </lineage>
</organism>
<keyword evidence="4" id="KW-1185">Reference proteome</keyword>
<proteinExistence type="predicted"/>